<protein>
    <recommendedName>
        <fullName evidence="7">Beta-catenin-like protein 1 N-terminal domain-containing protein</fullName>
    </recommendedName>
</protein>
<dbReference type="InterPro" id="IPR011989">
    <property type="entry name" value="ARM-like"/>
</dbReference>
<dbReference type="GO" id="GO:0010467">
    <property type="term" value="P:gene expression"/>
    <property type="evidence" value="ECO:0007669"/>
    <property type="project" value="UniProtKB-ARBA"/>
</dbReference>
<organism evidence="8 9">
    <name type="scientific">Chytriomyces confervae</name>
    <dbReference type="NCBI Taxonomy" id="246404"/>
    <lineage>
        <taxon>Eukaryota</taxon>
        <taxon>Fungi</taxon>
        <taxon>Fungi incertae sedis</taxon>
        <taxon>Chytridiomycota</taxon>
        <taxon>Chytridiomycota incertae sedis</taxon>
        <taxon>Chytridiomycetes</taxon>
        <taxon>Chytridiales</taxon>
        <taxon>Chytriomycetaceae</taxon>
        <taxon>Chytriomyces</taxon>
    </lineage>
</organism>
<evidence type="ECO:0000259" key="7">
    <source>
        <dbReference type="SMART" id="SM01156"/>
    </source>
</evidence>
<dbReference type="Pfam" id="PF08216">
    <property type="entry name" value="CTNNBL"/>
    <property type="match status" value="1"/>
</dbReference>
<gene>
    <name evidence="8" type="ORF">CcCBS67573_g00354</name>
</gene>
<evidence type="ECO:0000256" key="2">
    <source>
        <dbReference type="ARBA" id="ARBA00022553"/>
    </source>
</evidence>
<proteinExistence type="predicted"/>
<dbReference type="GO" id="GO:0005681">
    <property type="term" value="C:spliceosomal complex"/>
    <property type="evidence" value="ECO:0007669"/>
    <property type="project" value="TreeGrafter"/>
</dbReference>
<keyword evidence="5" id="KW-0539">Nucleus</keyword>
<evidence type="ECO:0000256" key="4">
    <source>
        <dbReference type="ARBA" id="ARBA00023054"/>
    </source>
</evidence>
<dbReference type="InterPro" id="IPR039678">
    <property type="entry name" value="CTNNBL1"/>
</dbReference>
<dbReference type="OrthoDB" id="1898821at2759"/>
<dbReference type="Proteomes" id="UP000320333">
    <property type="component" value="Unassembled WGS sequence"/>
</dbReference>
<dbReference type="SMART" id="SM01156">
    <property type="entry name" value="DUF1716"/>
    <property type="match status" value="1"/>
</dbReference>
<dbReference type="SUPFAM" id="SSF48371">
    <property type="entry name" value="ARM repeat"/>
    <property type="match status" value="1"/>
</dbReference>
<sequence>MDVTQFFKAPSGPASMKRKMAAEPSDAALKRLRNDEDNDNDEFNGDEDDDRFMHGDGLTEAHRNLLDIVDSAEEAPATIDLPTLKRYVLKLEKSITRNEEMRVRYPDDPLKFIDSEADLDEDLHNLMGVSAAPELYPNLVSLGTVSSLMALLEHPNADIAIATIQVLSELTDEDVVAEASEEGEEGMKALVADLMGHQILDVLVQSFSRLDEFKDGTDDKQGVFNILSVVENLISVDPTIAEKVVSSTTLLTWLLSRIGMKQFDSNRQYASELLAILLQTSRENRLKLANLGGITSLLKAISIYRKRDPKEADEVEMMENFFDALCLALAEPEVKTTFLEEEGVELMIIVLRERKLSRMRALKVLTHSMTGEGGAACSNRFIDALGLKTLFPIFMHKGLKAYKKAYKSHSDSEEDEHVLSILASLFKTSTPENRLRLCIKFSENEFEKVERLLELHEQYQARVHAADMQFERDRIAREEAGGYDGDEEVDAADMRYLNRLDKGLFTLQLVDLVAGYLCTQASEDLVREHMAFLLNRKGKDFDLFIKVLEEYAENTGDATSETNSERALILTVVEKLQIISSS</sequence>
<comment type="caution">
    <text evidence="8">The sequence shown here is derived from an EMBL/GenBank/DDBJ whole genome shotgun (WGS) entry which is preliminary data.</text>
</comment>
<dbReference type="AlphaFoldDB" id="A0A507FS41"/>
<comment type="subcellular location">
    <subcellularLocation>
        <location evidence="1">Nucleus</location>
    </subcellularLocation>
</comment>
<dbReference type="PANTHER" id="PTHR14978:SF0">
    <property type="entry name" value="BETA-CATENIN-LIKE PROTEIN 1"/>
    <property type="match status" value="1"/>
</dbReference>
<evidence type="ECO:0000313" key="8">
    <source>
        <dbReference type="EMBL" id="TPX78390.1"/>
    </source>
</evidence>
<dbReference type="Gene3D" id="1.25.10.10">
    <property type="entry name" value="Leucine-rich Repeat Variant"/>
    <property type="match status" value="1"/>
</dbReference>
<dbReference type="EMBL" id="QEAP01000005">
    <property type="protein sequence ID" value="TPX78390.1"/>
    <property type="molecule type" value="Genomic_DNA"/>
</dbReference>
<reference evidence="8 9" key="1">
    <citation type="journal article" date="2019" name="Sci. Rep.">
        <title>Comparative genomics of chytrid fungi reveal insights into the obligate biotrophic and pathogenic lifestyle of Synchytrium endobioticum.</title>
        <authorList>
            <person name="van de Vossenberg B.T.L.H."/>
            <person name="Warris S."/>
            <person name="Nguyen H.D.T."/>
            <person name="van Gent-Pelzer M.P.E."/>
            <person name="Joly D.L."/>
            <person name="van de Geest H.C."/>
            <person name="Bonants P.J.M."/>
            <person name="Smith D.S."/>
            <person name="Levesque C.A."/>
            <person name="van der Lee T.A.J."/>
        </authorList>
    </citation>
    <scope>NUCLEOTIDE SEQUENCE [LARGE SCALE GENOMIC DNA]</scope>
    <source>
        <strain evidence="8 9">CBS 675.73</strain>
    </source>
</reference>
<feature type="region of interest" description="Disordered" evidence="6">
    <location>
        <begin position="1"/>
        <end position="51"/>
    </location>
</feature>
<keyword evidence="2" id="KW-0597">Phosphoprotein</keyword>
<keyword evidence="3" id="KW-0677">Repeat</keyword>
<feature type="domain" description="Beta-catenin-like protein 1 N-terminal" evidence="7">
    <location>
        <begin position="58"/>
        <end position="164"/>
    </location>
</feature>
<evidence type="ECO:0000256" key="1">
    <source>
        <dbReference type="ARBA" id="ARBA00004123"/>
    </source>
</evidence>
<evidence type="ECO:0000256" key="5">
    <source>
        <dbReference type="ARBA" id="ARBA00023242"/>
    </source>
</evidence>
<dbReference type="PANTHER" id="PTHR14978">
    <property type="entry name" value="BETA-CATENIN-LIKE PROTEIN 1 NUCLEAR ASSOCIATED PROTEIN"/>
    <property type="match status" value="1"/>
</dbReference>
<dbReference type="STRING" id="246404.A0A507FS41"/>
<keyword evidence="9" id="KW-1185">Reference proteome</keyword>
<dbReference type="FunFam" id="1.25.10.10:FF:001136">
    <property type="entry name" value="Beta-catenin-like protein 1"/>
    <property type="match status" value="1"/>
</dbReference>
<evidence type="ECO:0000256" key="3">
    <source>
        <dbReference type="ARBA" id="ARBA00022737"/>
    </source>
</evidence>
<dbReference type="InterPro" id="IPR016024">
    <property type="entry name" value="ARM-type_fold"/>
</dbReference>
<keyword evidence="4" id="KW-0175">Coiled coil</keyword>
<feature type="compositionally biased region" description="Acidic residues" evidence="6">
    <location>
        <begin position="36"/>
        <end position="50"/>
    </location>
</feature>
<evidence type="ECO:0000256" key="6">
    <source>
        <dbReference type="SAM" id="MobiDB-lite"/>
    </source>
</evidence>
<dbReference type="InterPro" id="IPR013180">
    <property type="entry name" value="CTNNBL1_N"/>
</dbReference>
<name>A0A507FS41_9FUNG</name>
<evidence type="ECO:0000313" key="9">
    <source>
        <dbReference type="Proteomes" id="UP000320333"/>
    </source>
</evidence>
<accession>A0A507FS41</accession>